<feature type="domain" description="Cation efflux protein transmembrane" evidence="12">
    <location>
        <begin position="36"/>
        <end position="253"/>
    </location>
</feature>
<comment type="subunit">
    <text evidence="9">Heterodimer with SLC30A5; form a functional zinc ion transmembrane transporter.</text>
</comment>
<dbReference type="InterPro" id="IPR058533">
    <property type="entry name" value="Cation_efflux_TM"/>
</dbReference>
<evidence type="ECO:0000256" key="3">
    <source>
        <dbReference type="ARBA" id="ARBA00022692"/>
    </source>
</evidence>
<evidence type="ECO:0000313" key="14">
    <source>
        <dbReference type="Proteomes" id="UP001642540"/>
    </source>
</evidence>
<keyword evidence="2" id="KW-0813">Transport</keyword>
<dbReference type="Pfam" id="PF01545">
    <property type="entry name" value="Cation_efflux"/>
    <property type="match status" value="1"/>
</dbReference>
<name>A0ABP1Q095_9HEXA</name>
<evidence type="ECO:0000259" key="12">
    <source>
        <dbReference type="Pfam" id="PF01545"/>
    </source>
</evidence>
<evidence type="ECO:0000313" key="13">
    <source>
        <dbReference type="EMBL" id="CAL8080595.1"/>
    </source>
</evidence>
<proteinExistence type="predicted"/>
<evidence type="ECO:0000256" key="11">
    <source>
        <dbReference type="SAM" id="Phobius"/>
    </source>
</evidence>
<evidence type="ECO:0000256" key="10">
    <source>
        <dbReference type="ARBA" id="ARBA00045455"/>
    </source>
</evidence>
<comment type="function">
    <text evidence="10">Has probably no intrinsic transporter activity but together with SLC30A5 forms a functional zinc ion:proton antiporter heterodimer, mediating zinc entry into the lumen of organelles along the secretory pathway. As part of that zinc ion:proton antiporter, contributes to zinc ion homeostasis within the early secretory pathway and regulates the activation and folding of enzymes like alkaline phosphatases and enzymes involved in phosphatidylinositol glycan anchor biosynthesis.</text>
</comment>
<evidence type="ECO:0000256" key="8">
    <source>
        <dbReference type="ARBA" id="ARBA00023136"/>
    </source>
</evidence>
<comment type="caution">
    <text evidence="13">The sequence shown here is derived from an EMBL/GenBank/DDBJ whole genome shotgun (WGS) entry which is preliminary data.</text>
</comment>
<keyword evidence="7" id="KW-0406">Ion transport</keyword>
<feature type="transmembrane region" description="Helical" evidence="11">
    <location>
        <begin position="201"/>
        <end position="218"/>
    </location>
</feature>
<dbReference type="EMBL" id="CAXLJM020000014">
    <property type="protein sequence ID" value="CAL8080595.1"/>
    <property type="molecule type" value="Genomic_DNA"/>
</dbReference>
<organism evidence="13 14">
    <name type="scientific">Orchesella dallaii</name>
    <dbReference type="NCBI Taxonomy" id="48710"/>
    <lineage>
        <taxon>Eukaryota</taxon>
        <taxon>Metazoa</taxon>
        <taxon>Ecdysozoa</taxon>
        <taxon>Arthropoda</taxon>
        <taxon>Hexapoda</taxon>
        <taxon>Collembola</taxon>
        <taxon>Entomobryomorpha</taxon>
        <taxon>Entomobryoidea</taxon>
        <taxon>Orchesellidae</taxon>
        <taxon>Orchesellinae</taxon>
        <taxon>Orchesella</taxon>
    </lineage>
</organism>
<dbReference type="Proteomes" id="UP001642540">
    <property type="component" value="Unassembled WGS sequence"/>
</dbReference>
<keyword evidence="8 11" id="KW-0472">Membrane</keyword>
<evidence type="ECO:0000256" key="4">
    <source>
        <dbReference type="ARBA" id="ARBA00022833"/>
    </source>
</evidence>
<evidence type="ECO:0000256" key="9">
    <source>
        <dbReference type="ARBA" id="ARBA00038600"/>
    </source>
</evidence>
<accession>A0ABP1Q095</accession>
<evidence type="ECO:0000256" key="2">
    <source>
        <dbReference type="ARBA" id="ARBA00022448"/>
    </source>
</evidence>
<keyword evidence="4" id="KW-0862">Zinc</keyword>
<keyword evidence="14" id="KW-1185">Reference proteome</keyword>
<feature type="transmembrane region" description="Helical" evidence="11">
    <location>
        <begin position="100"/>
        <end position="120"/>
    </location>
</feature>
<feature type="transmembrane region" description="Helical" evidence="11">
    <location>
        <begin position="140"/>
        <end position="156"/>
    </location>
</feature>
<evidence type="ECO:0000256" key="7">
    <source>
        <dbReference type="ARBA" id="ARBA00023065"/>
    </source>
</evidence>
<dbReference type="InterPro" id="IPR052005">
    <property type="entry name" value="CDF_SLC30A"/>
</dbReference>
<feature type="transmembrane region" description="Helical" evidence="11">
    <location>
        <begin position="225"/>
        <end position="244"/>
    </location>
</feature>
<keyword evidence="6" id="KW-0333">Golgi apparatus</keyword>
<dbReference type="InterPro" id="IPR027469">
    <property type="entry name" value="Cation_efflux_TMD_sf"/>
</dbReference>
<keyword evidence="5 11" id="KW-1133">Transmembrane helix</keyword>
<dbReference type="PANTHER" id="PTHR46531">
    <property type="entry name" value="ZINC TRANSPORTER 6"/>
    <property type="match status" value="1"/>
</dbReference>
<protein>
    <recommendedName>
        <fullName evidence="12">Cation efflux protein transmembrane domain-containing protein</fullName>
    </recommendedName>
</protein>
<comment type="subcellular location">
    <subcellularLocation>
        <location evidence="1">Golgi apparatus</location>
        <location evidence="1">trans-Golgi network membrane</location>
        <topology evidence="1">Multi-pass membrane protein</topology>
    </subcellularLocation>
</comment>
<evidence type="ECO:0000256" key="1">
    <source>
        <dbReference type="ARBA" id="ARBA00004166"/>
    </source>
</evidence>
<feature type="transmembrane region" description="Helical" evidence="11">
    <location>
        <begin position="59"/>
        <end position="79"/>
    </location>
</feature>
<gene>
    <name evidence="13" type="ORF">ODALV1_LOCUS4687</name>
</gene>
<evidence type="ECO:0000256" key="6">
    <source>
        <dbReference type="ARBA" id="ARBA00023034"/>
    </source>
</evidence>
<reference evidence="13 14" key="1">
    <citation type="submission" date="2024-08" db="EMBL/GenBank/DDBJ databases">
        <authorList>
            <person name="Cucini C."/>
            <person name="Frati F."/>
        </authorList>
    </citation>
    <scope>NUCLEOTIDE SEQUENCE [LARGE SCALE GENOMIC DNA]</scope>
</reference>
<keyword evidence="3 11" id="KW-0812">Transmembrane</keyword>
<dbReference type="SUPFAM" id="SSF161111">
    <property type="entry name" value="Cation efflux protein transmembrane domain-like"/>
    <property type="match status" value="1"/>
</dbReference>
<dbReference type="PANTHER" id="PTHR46531:SF1">
    <property type="entry name" value="ZINC TRANSPORTER 6"/>
    <property type="match status" value="1"/>
</dbReference>
<feature type="transmembrane region" description="Helical" evidence="11">
    <location>
        <begin position="35"/>
        <end position="53"/>
    </location>
</feature>
<evidence type="ECO:0000256" key="5">
    <source>
        <dbReference type="ARBA" id="ARBA00022989"/>
    </source>
</evidence>
<sequence length="486" mass="53937">MRWKGETSEKIWRCQAKVWRSVTFLWSIKSVRRKIIALPLCLVALILIASWTFQSNSCALGAFLCLVTFDVLTLLGDIFSHFYTHGGKQSTTFSFGYVRVEVLTHFSILCLGLLLNVWAVKNSLTMVLGGATQEIHTGRFLPTVIVGGLVHFFLSFNNSPFIKVYKVSASSTTLQKYFQGICASFGFSLSSSSTFSLSPLAVLGVFCCNTVILIALALQSGPRWFDFVGGLLMVLAITDALWPLTVYTGQVLLQTVPPHTATQLEQAVREAMTIDGVLEFRNELFWTLSYGQIAGTVHVRVRRDANEQLVLSKVYEKLQPLAPHLTVQVIKDDFNRPFHAIHMVRDSSPLTKVTVAPNELTPIPKVPGALHNVIYSTSSVASSHIPYGANQMRRGNELDDSVISATPRSSTSSVFQLQVEPNMNHLYANSHSTHNNIQHNLHPPPQPVHSPIFNQSNGMHNPFVKSNTNNVNHNNLLLSSANFYPE</sequence>
<dbReference type="Gene3D" id="1.20.1510.10">
    <property type="entry name" value="Cation efflux protein transmembrane domain"/>
    <property type="match status" value="1"/>
</dbReference>